<organism evidence="2 3">
    <name type="scientific">Parabacteroides distasonis str. 3776 D15 i</name>
    <dbReference type="NCBI Taxonomy" id="1339342"/>
    <lineage>
        <taxon>Bacteria</taxon>
        <taxon>Pseudomonadati</taxon>
        <taxon>Bacteroidota</taxon>
        <taxon>Bacteroidia</taxon>
        <taxon>Bacteroidales</taxon>
        <taxon>Tannerellaceae</taxon>
        <taxon>Parabacteroides</taxon>
    </lineage>
</organism>
<comment type="caution">
    <text evidence="2">The sequence shown here is derived from an EMBL/GenBank/DDBJ whole genome shotgun (WGS) entry which is preliminary data.</text>
</comment>
<dbReference type="InterPro" id="IPR054586">
    <property type="entry name" value="MACPF_1_fungal"/>
</dbReference>
<dbReference type="Proteomes" id="UP000027850">
    <property type="component" value="Unassembled WGS sequence"/>
</dbReference>
<feature type="domain" description="MACPF-like" evidence="1">
    <location>
        <begin position="29"/>
        <end position="288"/>
    </location>
</feature>
<protein>
    <submittedName>
        <fullName evidence="2">MAC/Perforin domain protein</fullName>
    </submittedName>
</protein>
<evidence type="ECO:0000259" key="1">
    <source>
        <dbReference type="Pfam" id="PF22693"/>
    </source>
</evidence>
<accession>A0AB34LDW8</accession>
<reference evidence="2 3" key="1">
    <citation type="submission" date="2014-04" db="EMBL/GenBank/DDBJ databases">
        <authorList>
            <person name="Sears C."/>
            <person name="Carroll K."/>
            <person name="Sack B.R."/>
            <person name="Qadri F."/>
            <person name="Myers L.L."/>
            <person name="Chung G.-T."/>
            <person name="Escheverria P."/>
            <person name="Fraser C.M."/>
            <person name="Sadzewicz L."/>
            <person name="Shefchek K.A."/>
            <person name="Tallon L."/>
            <person name="Das S.P."/>
            <person name="Daugherty S."/>
            <person name="Mongodin E.F."/>
        </authorList>
    </citation>
    <scope>NUCLEOTIDE SEQUENCE [LARGE SCALE GENOMIC DNA]</scope>
    <source>
        <strain evidence="2 3">3776 D15 i</strain>
    </source>
</reference>
<dbReference type="AlphaFoldDB" id="A0AB34LDW8"/>
<dbReference type="Pfam" id="PF22693">
    <property type="entry name" value="MACPF_1"/>
    <property type="match status" value="1"/>
</dbReference>
<dbReference type="EMBL" id="JNHK01000088">
    <property type="protein sequence ID" value="KDS37503.1"/>
    <property type="molecule type" value="Genomic_DNA"/>
</dbReference>
<evidence type="ECO:0000313" key="3">
    <source>
        <dbReference type="Proteomes" id="UP000027850"/>
    </source>
</evidence>
<dbReference type="RefSeq" id="WP_036651019.1">
    <property type="nucleotide sequence ID" value="NZ_JNHK01000088.1"/>
</dbReference>
<gene>
    <name evidence="2" type="ORF">M091_0244</name>
</gene>
<evidence type="ECO:0000313" key="2">
    <source>
        <dbReference type="EMBL" id="KDS37503.1"/>
    </source>
</evidence>
<proteinExistence type="predicted"/>
<name>A0AB34LDW8_PARDI</name>
<sequence>MSDIFENVTNYPELTEKEKLSLFKNVNIFRGFCLSEKDGLKRSFHDLYQWNDDYLPEDLQPMENTLKKDEHSFSKVTHELKKMNIDSASLSLSSPFVSAESEFRHEQGSDLSTSEVNEYLLSQAIVRKSFFNIDFREAKVSDAFVQAVSHAVDTDENIQTRSINLLNVLNEWGYYLPQEFTLGGILYSEAVTKITDYSMAEKEKTEFSASFKTSFERIGGGGGFSGGWSSEQTDTVSNKYENTVIHQIGGVAGLTNDYSLWATSLHDARYWTIIECARLYPSLMLLLNASDQSYGNHLLGLCLRTLNSCLAVPAVYKLQPILNLGEYATVIEEMVSPY</sequence>